<dbReference type="Proteomes" id="UP000539372">
    <property type="component" value="Unassembled WGS sequence"/>
</dbReference>
<name>A0A7Y0DZH1_9PROT</name>
<dbReference type="SMART" id="SM01007">
    <property type="entry name" value="Aldolase_II"/>
    <property type="match status" value="1"/>
</dbReference>
<gene>
    <name evidence="3" type="ORF">HH303_08110</name>
</gene>
<reference evidence="3 4" key="1">
    <citation type="submission" date="2020-04" db="EMBL/GenBank/DDBJ databases">
        <title>Rhodospirillaceae bacterium KN72 isolated from deep sea.</title>
        <authorList>
            <person name="Zhang D.-C."/>
        </authorList>
    </citation>
    <scope>NUCLEOTIDE SEQUENCE [LARGE SCALE GENOMIC DNA]</scope>
    <source>
        <strain evidence="3 4">KN72</strain>
    </source>
</reference>
<evidence type="ECO:0000259" key="2">
    <source>
        <dbReference type="SMART" id="SM01007"/>
    </source>
</evidence>
<dbReference type="NCBIfam" id="NF005451">
    <property type="entry name" value="PRK07044.1"/>
    <property type="match status" value="1"/>
</dbReference>
<organism evidence="3 4">
    <name type="scientific">Pacificispira spongiicola</name>
    <dbReference type="NCBI Taxonomy" id="2729598"/>
    <lineage>
        <taxon>Bacteria</taxon>
        <taxon>Pseudomonadati</taxon>
        <taxon>Pseudomonadota</taxon>
        <taxon>Alphaproteobacteria</taxon>
        <taxon>Rhodospirillales</taxon>
        <taxon>Rhodospirillaceae</taxon>
        <taxon>Pacificispira</taxon>
    </lineage>
</organism>
<evidence type="ECO:0000313" key="4">
    <source>
        <dbReference type="Proteomes" id="UP000539372"/>
    </source>
</evidence>
<comment type="similarity">
    <text evidence="1">Belongs to the aldolase class II family.</text>
</comment>
<dbReference type="FunFam" id="3.40.225.10:FF:000013">
    <property type="entry name" value="Class II aldolase"/>
    <property type="match status" value="1"/>
</dbReference>
<dbReference type="Pfam" id="PF00596">
    <property type="entry name" value="Aldolase_II"/>
    <property type="match status" value="1"/>
</dbReference>
<protein>
    <submittedName>
        <fullName evidence="3">Class II aldolase/adducin family protein</fullName>
    </submittedName>
</protein>
<accession>A0A7Y0DZH1</accession>
<dbReference type="GO" id="GO:0051015">
    <property type="term" value="F:actin filament binding"/>
    <property type="evidence" value="ECO:0007669"/>
    <property type="project" value="TreeGrafter"/>
</dbReference>
<dbReference type="RefSeq" id="WP_169624726.1">
    <property type="nucleotide sequence ID" value="NZ_JABBNT010000002.1"/>
</dbReference>
<dbReference type="AlphaFoldDB" id="A0A7Y0DZH1"/>
<dbReference type="GO" id="GO:0005856">
    <property type="term" value="C:cytoskeleton"/>
    <property type="evidence" value="ECO:0007669"/>
    <property type="project" value="TreeGrafter"/>
</dbReference>
<dbReference type="InterPro" id="IPR051017">
    <property type="entry name" value="Aldolase-II_Adducin_sf"/>
</dbReference>
<keyword evidence="4" id="KW-1185">Reference proteome</keyword>
<dbReference type="InterPro" id="IPR001303">
    <property type="entry name" value="Aldolase_II/adducin_N"/>
</dbReference>
<dbReference type="InterPro" id="IPR036409">
    <property type="entry name" value="Aldolase_II/adducin_N_sf"/>
</dbReference>
<dbReference type="Gene3D" id="3.40.225.10">
    <property type="entry name" value="Class II aldolase/adducin N-terminal domain"/>
    <property type="match status" value="1"/>
</dbReference>
<dbReference type="PANTHER" id="PTHR10672">
    <property type="entry name" value="ADDUCIN"/>
    <property type="match status" value="1"/>
</dbReference>
<feature type="domain" description="Class II aldolase/adducin N-terminal" evidence="2">
    <location>
        <begin position="21"/>
        <end position="201"/>
    </location>
</feature>
<dbReference type="SUPFAM" id="SSF53639">
    <property type="entry name" value="AraD/HMP-PK domain-like"/>
    <property type="match status" value="1"/>
</dbReference>
<comment type="caution">
    <text evidence="3">The sequence shown here is derived from an EMBL/GenBank/DDBJ whole genome shotgun (WGS) entry which is preliminary data.</text>
</comment>
<evidence type="ECO:0000256" key="1">
    <source>
        <dbReference type="ARBA" id="ARBA00037961"/>
    </source>
</evidence>
<evidence type="ECO:0000313" key="3">
    <source>
        <dbReference type="EMBL" id="NMM44440.1"/>
    </source>
</evidence>
<sequence>MTYIHRARRPDCSDEEWAMRVDLAACYRLIDAHGWCDQIYNHITARVPGTTDQFLINPFGLGYDEVCASNLVKIDLDGNVLDDSDYGINAAGYTIHSAIHSARHDAVCVLHTHTDAGVAVSCLEDGFLPMTQGGMQFYNRLAYHDYEGIALDLSERERLIADLGNSWAMILRNHGLLTLGRTVGHAFSRFYYLEQACRVQLDVMRTGAKITLPSGQVCEHTARQWEDESEDQATTPPPEWHAYLRMMDKKDPSFRE</sequence>
<dbReference type="EMBL" id="JABBNT010000002">
    <property type="protein sequence ID" value="NMM44440.1"/>
    <property type="molecule type" value="Genomic_DNA"/>
</dbReference>
<dbReference type="PANTHER" id="PTHR10672:SF3">
    <property type="entry name" value="PROTEIN HU-LI TAI SHAO"/>
    <property type="match status" value="1"/>
</dbReference>
<proteinExistence type="inferred from homology"/>